<dbReference type="Pfam" id="PF00795">
    <property type="entry name" value="CN_hydrolase"/>
    <property type="match status" value="1"/>
</dbReference>
<keyword evidence="7" id="KW-1185">Reference proteome</keyword>
<sequence>MVLADEQAVGQICATACIKSNLIQCQTLVRQAAHAGAKVLFLPEASDYIATSAEESLALAQSSYCSHFLSALMDDAKDKGLHINVGVHEVASDRRLKNSLLWIDDEGRITQSYQKIHLFDVDIKDGPILKESKNVEPGQKIVPPFETPVGRVGLAICFDLRFPEIGLALRRQDTEVITYPSAFTVPTGKAHWESLLRARAIETQSYVVAAAQGGPHNEKRRSYGHSMVINPWGEIVGELGDEYAEPQLLTADIDLDLVSKIRKEMPLLRRTDVYPEI</sequence>
<dbReference type="CDD" id="cd07572">
    <property type="entry name" value="nit"/>
    <property type="match status" value="1"/>
</dbReference>
<evidence type="ECO:0000313" key="6">
    <source>
        <dbReference type="EMBL" id="KAJ5482661.1"/>
    </source>
</evidence>
<dbReference type="EMBL" id="JAPWDQ010000008">
    <property type="protein sequence ID" value="KAJ5482661.1"/>
    <property type="molecule type" value="Genomic_DNA"/>
</dbReference>
<reference evidence="6" key="2">
    <citation type="journal article" date="2023" name="IMA Fungus">
        <title>Comparative genomic study of the Penicillium genus elucidates a diverse pangenome and 15 lateral gene transfer events.</title>
        <authorList>
            <person name="Petersen C."/>
            <person name="Sorensen T."/>
            <person name="Nielsen M.R."/>
            <person name="Sondergaard T.E."/>
            <person name="Sorensen J.L."/>
            <person name="Fitzpatrick D.A."/>
            <person name="Frisvad J.C."/>
            <person name="Nielsen K.L."/>
        </authorList>
    </citation>
    <scope>NUCLEOTIDE SEQUENCE</scope>
    <source>
        <strain evidence="6">IBT 30728</strain>
    </source>
</reference>
<dbReference type="InterPro" id="IPR036526">
    <property type="entry name" value="C-N_Hydrolase_sf"/>
</dbReference>
<dbReference type="Gene3D" id="3.60.110.10">
    <property type="entry name" value="Carbon-nitrogen hydrolase"/>
    <property type="match status" value="1"/>
</dbReference>
<dbReference type="Proteomes" id="UP001148312">
    <property type="component" value="Unassembled WGS sequence"/>
</dbReference>
<gene>
    <name evidence="6" type="ORF">N7539_006107</name>
</gene>
<dbReference type="AlphaFoldDB" id="A0A9W9X2F0"/>
<feature type="domain" description="CN hydrolase" evidence="5">
    <location>
        <begin position="1"/>
        <end position="255"/>
    </location>
</feature>
<dbReference type="SUPFAM" id="SSF56317">
    <property type="entry name" value="Carbon-nitrogen hydrolase"/>
    <property type="match status" value="1"/>
</dbReference>
<keyword evidence="3" id="KW-0963">Cytoplasm</keyword>
<dbReference type="FunFam" id="3.60.110.10:FF:000024">
    <property type="entry name" value="Deaminated glutathione amidase"/>
    <property type="match status" value="1"/>
</dbReference>
<keyword evidence="4 6" id="KW-0378">Hydrolase</keyword>
<protein>
    <submittedName>
        <fullName evidence="6">Hydrolase nit2</fullName>
    </submittedName>
</protein>
<dbReference type="PROSITE" id="PS50263">
    <property type="entry name" value="CN_HYDROLASE"/>
    <property type="match status" value="1"/>
</dbReference>
<dbReference type="InterPro" id="IPR045254">
    <property type="entry name" value="Nit1/2_C-N_Hydrolase"/>
</dbReference>
<evidence type="ECO:0000256" key="3">
    <source>
        <dbReference type="ARBA" id="ARBA00022490"/>
    </source>
</evidence>
<dbReference type="PANTHER" id="PTHR23088">
    <property type="entry name" value="NITRILASE-RELATED"/>
    <property type="match status" value="1"/>
</dbReference>
<name>A0A9W9X2F0_9EURO</name>
<comment type="subcellular location">
    <subcellularLocation>
        <location evidence="1">Cytoplasm</location>
    </subcellularLocation>
</comment>
<dbReference type="InterPro" id="IPR003010">
    <property type="entry name" value="C-N_Hydrolase"/>
</dbReference>
<dbReference type="GeneID" id="81625958"/>
<comment type="caution">
    <text evidence="6">The sequence shown here is derived from an EMBL/GenBank/DDBJ whole genome shotgun (WGS) entry which is preliminary data.</text>
</comment>
<evidence type="ECO:0000259" key="5">
    <source>
        <dbReference type="PROSITE" id="PS50263"/>
    </source>
</evidence>
<reference evidence="6" key="1">
    <citation type="submission" date="2022-12" db="EMBL/GenBank/DDBJ databases">
        <authorList>
            <person name="Petersen C."/>
        </authorList>
    </citation>
    <scope>NUCLEOTIDE SEQUENCE</scope>
    <source>
        <strain evidence="6">IBT 30728</strain>
    </source>
</reference>
<evidence type="ECO:0000256" key="1">
    <source>
        <dbReference type="ARBA" id="ARBA00004496"/>
    </source>
</evidence>
<proteinExistence type="inferred from homology"/>
<evidence type="ECO:0000256" key="2">
    <source>
        <dbReference type="ARBA" id="ARBA00010613"/>
    </source>
</evidence>
<dbReference type="GO" id="GO:0016811">
    <property type="term" value="F:hydrolase activity, acting on carbon-nitrogen (but not peptide) bonds, in linear amides"/>
    <property type="evidence" value="ECO:0007669"/>
    <property type="project" value="InterPro"/>
</dbReference>
<evidence type="ECO:0000256" key="4">
    <source>
        <dbReference type="ARBA" id="ARBA00022801"/>
    </source>
</evidence>
<dbReference type="RefSeq" id="XP_056788633.1">
    <property type="nucleotide sequence ID" value="XM_056935709.1"/>
</dbReference>
<evidence type="ECO:0000313" key="7">
    <source>
        <dbReference type="Proteomes" id="UP001148312"/>
    </source>
</evidence>
<comment type="similarity">
    <text evidence="2">Belongs to the carbon-nitrogen hydrolase superfamily. NIT1/NIT2 family.</text>
</comment>
<organism evidence="6 7">
    <name type="scientific">Penicillium diatomitis</name>
    <dbReference type="NCBI Taxonomy" id="2819901"/>
    <lineage>
        <taxon>Eukaryota</taxon>
        <taxon>Fungi</taxon>
        <taxon>Dikarya</taxon>
        <taxon>Ascomycota</taxon>
        <taxon>Pezizomycotina</taxon>
        <taxon>Eurotiomycetes</taxon>
        <taxon>Eurotiomycetidae</taxon>
        <taxon>Eurotiales</taxon>
        <taxon>Aspergillaceae</taxon>
        <taxon>Penicillium</taxon>
    </lineage>
</organism>
<accession>A0A9W9X2F0</accession>
<dbReference type="PANTHER" id="PTHR23088:SF27">
    <property type="entry name" value="DEAMINATED GLUTATHIONE AMIDASE"/>
    <property type="match status" value="1"/>
</dbReference>
<dbReference type="GO" id="GO:0005737">
    <property type="term" value="C:cytoplasm"/>
    <property type="evidence" value="ECO:0007669"/>
    <property type="project" value="UniProtKB-SubCell"/>
</dbReference>